<evidence type="ECO:0000256" key="1">
    <source>
        <dbReference type="ARBA" id="ARBA00004889"/>
    </source>
</evidence>
<feature type="domain" description="Phosphoribosyltransferase" evidence="8">
    <location>
        <begin position="53"/>
        <end position="158"/>
    </location>
</feature>
<dbReference type="KEGG" id="sus:Acid_4993"/>
<keyword evidence="4 7" id="KW-0808">Transferase</keyword>
<sequence>MTPQAESVISLFRSTGAYLEGHFRLTSGLHSPNYLQCALVLRHPAAAERLGSSLAAEVRKIVHEPIALVVSPALGGLIIGHEVARALGTPFLFTERDPETRKMLLRRGFTVEPGETAVVVEDVITTGGSTIDVVEALRSAGARVLAAGSIIDRSGGQADVGVPRVALATLQVAAHRPEDCPLCRQGLPVVKPGSRPA</sequence>
<comment type="catalytic activity">
    <reaction evidence="7">
        <text>orotidine 5'-phosphate + diphosphate = orotate + 5-phospho-alpha-D-ribose 1-diphosphate</text>
        <dbReference type="Rhea" id="RHEA:10380"/>
        <dbReference type="ChEBI" id="CHEBI:30839"/>
        <dbReference type="ChEBI" id="CHEBI:33019"/>
        <dbReference type="ChEBI" id="CHEBI:57538"/>
        <dbReference type="ChEBI" id="CHEBI:58017"/>
        <dbReference type="EC" id="2.4.2.10"/>
    </reaction>
</comment>
<dbReference type="GO" id="GO:0000287">
    <property type="term" value="F:magnesium ion binding"/>
    <property type="evidence" value="ECO:0007669"/>
    <property type="project" value="UniProtKB-UniRule"/>
</dbReference>
<evidence type="ECO:0000259" key="8">
    <source>
        <dbReference type="Pfam" id="PF00156"/>
    </source>
</evidence>
<dbReference type="InterPro" id="IPR029057">
    <property type="entry name" value="PRTase-like"/>
</dbReference>
<evidence type="ECO:0000256" key="2">
    <source>
        <dbReference type="ARBA" id="ARBA00011971"/>
    </source>
</evidence>
<keyword evidence="3 7" id="KW-0328">Glycosyltransferase</keyword>
<evidence type="ECO:0000256" key="4">
    <source>
        <dbReference type="ARBA" id="ARBA00022679"/>
    </source>
</evidence>
<feature type="binding site" evidence="7">
    <location>
        <position position="125"/>
    </location>
    <ligand>
        <name>orotate</name>
        <dbReference type="ChEBI" id="CHEBI:30839"/>
    </ligand>
</feature>
<comment type="cofactor">
    <cofactor evidence="7">
        <name>Mg(2+)</name>
        <dbReference type="ChEBI" id="CHEBI:18420"/>
    </cofactor>
</comment>
<keyword evidence="6 7" id="KW-0665">Pyrimidine biosynthesis</keyword>
<dbReference type="EMBL" id="CP000473">
    <property type="protein sequence ID" value="ABJ85950.1"/>
    <property type="molecule type" value="Genomic_DNA"/>
</dbReference>
<gene>
    <name evidence="7" type="primary">pyrE</name>
    <name evidence="9" type="ordered locus">Acid_4993</name>
</gene>
<accession>Q01WL5</accession>
<dbReference type="SUPFAM" id="SSF53271">
    <property type="entry name" value="PRTase-like"/>
    <property type="match status" value="1"/>
</dbReference>
<dbReference type="eggNOG" id="COG0461">
    <property type="taxonomic scope" value="Bacteria"/>
</dbReference>
<evidence type="ECO:0000313" key="9">
    <source>
        <dbReference type="EMBL" id="ABJ85950.1"/>
    </source>
</evidence>
<dbReference type="InterPro" id="IPR023031">
    <property type="entry name" value="OPRT"/>
</dbReference>
<dbReference type="GO" id="GO:0004588">
    <property type="term" value="F:orotate phosphoribosyltransferase activity"/>
    <property type="evidence" value="ECO:0007669"/>
    <property type="project" value="UniProtKB-UniRule"/>
</dbReference>
<proteinExistence type="inferred from homology"/>
<keyword evidence="5 7" id="KW-0460">Magnesium</keyword>
<comment type="caution">
    <text evidence="7">Lacks conserved residue(s) required for the propagation of feature annotation.</text>
</comment>
<feature type="binding site" description="in other chain" evidence="7">
    <location>
        <begin position="121"/>
        <end position="129"/>
    </location>
    <ligand>
        <name>5-phospho-alpha-D-ribose 1-diphosphate</name>
        <dbReference type="ChEBI" id="CHEBI:58017"/>
        <note>ligand shared between dimeric partners</note>
    </ligand>
</feature>
<dbReference type="HAMAP" id="MF_01208">
    <property type="entry name" value="PyrE"/>
    <property type="match status" value="1"/>
</dbReference>
<dbReference type="InterPro" id="IPR000836">
    <property type="entry name" value="PRTase_dom"/>
</dbReference>
<organism evidence="9">
    <name type="scientific">Solibacter usitatus (strain Ellin6076)</name>
    <dbReference type="NCBI Taxonomy" id="234267"/>
    <lineage>
        <taxon>Bacteria</taxon>
        <taxon>Pseudomonadati</taxon>
        <taxon>Acidobacteriota</taxon>
        <taxon>Terriglobia</taxon>
        <taxon>Bryobacterales</taxon>
        <taxon>Solibacteraceae</taxon>
        <taxon>Candidatus Solibacter</taxon>
    </lineage>
</organism>
<evidence type="ECO:0000256" key="5">
    <source>
        <dbReference type="ARBA" id="ARBA00022842"/>
    </source>
</evidence>
<comment type="subunit">
    <text evidence="7">Homodimer.</text>
</comment>
<name>Q01WL5_SOLUE</name>
<dbReference type="OrthoDB" id="9783570at2"/>
<dbReference type="Pfam" id="PF00156">
    <property type="entry name" value="Pribosyltran"/>
    <property type="match status" value="1"/>
</dbReference>
<dbReference type="PANTHER" id="PTHR19278">
    <property type="entry name" value="OROTATE PHOSPHORIBOSYLTRANSFERASE"/>
    <property type="match status" value="1"/>
</dbReference>
<dbReference type="GO" id="GO:0044205">
    <property type="term" value="P:'de novo' UMP biosynthetic process"/>
    <property type="evidence" value="ECO:0007669"/>
    <property type="project" value="UniProtKB-UniRule"/>
</dbReference>
<dbReference type="InParanoid" id="Q01WL5"/>
<dbReference type="PANTHER" id="PTHR19278:SF9">
    <property type="entry name" value="URIDINE 5'-MONOPHOSPHATE SYNTHASE"/>
    <property type="match status" value="1"/>
</dbReference>
<dbReference type="HOGENOM" id="CLU_074878_3_0_0"/>
<comment type="pathway">
    <text evidence="1 7">Pyrimidine metabolism; UMP biosynthesis via de novo pathway; UMP from orotate: step 1/2.</text>
</comment>
<dbReference type="STRING" id="234267.Acid_4993"/>
<feature type="binding site" evidence="7">
    <location>
        <position position="153"/>
    </location>
    <ligand>
        <name>orotate</name>
        <dbReference type="ChEBI" id="CHEBI:30839"/>
    </ligand>
</feature>
<dbReference type="NCBIfam" id="TIGR01367">
    <property type="entry name" value="pyrE_Therm"/>
    <property type="match status" value="1"/>
</dbReference>
<evidence type="ECO:0000256" key="7">
    <source>
        <dbReference type="HAMAP-Rule" id="MF_01208"/>
    </source>
</evidence>
<dbReference type="Gene3D" id="3.40.50.2020">
    <property type="match status" value="1"/>
</dbReference>
<dbReference type="AlphaFoldDB" id="Q01WL5"/>
<reference evidence="9" key="1">
    <citation type="submission" date="2006-10" db="EMBL/GenBank/DDBJ databases">
        <title>Complete sequence of Solibacter usitatus Ellin6076.</title>
        <authorList>
            <consortium name="US DOE Joint Genome Institute"/>
            <person name="Copeland A."/>
            <person name="Lucas S."/>
            <person name="Lapidus A."/>
            <person name="Barry K."/>
            <person name="Detter J.C."/>
            <person name="Glavina del Rio T."/>
            <person name="Hammon N."/>
            <person name="Israni S."/>
            <person name="Dalin E."/>
            <person name="Tice H."/>
            <person name="Pitluck S."/>
            <person name="Thompson L.S."/>
            <person name="Brettin T."/>
            <person name="Bruce D."/>
            <person name="Han C."/>
            <person name="Tapia R."/>
            <person name="Gilna P."/>
            <person name="Schmutz J."/>
            <person name="Larimer F."/>
            <person name="Land M."/>
            <person name="Hauser L."/>
            <person name="Kyrpides N."/>
            <person name="Mikhailova N."/>
            <person name="Janssen P.H."/>
            <person name="Kuske C.R."/>
            <person name="Richardson P."/>
        </authorList>
    </citation>
    <scope>NUCLEOTIDE SEQUENCE</scope>
    <source>
        <strain evidence="9">Ellin6076</strain>
    </source>
</reference>
<dbReference type="CDD" id="cd06223">
    <property type="entry name" value="PRTases_typeI"/>
    <property type="match status" value="1"/>
</dbReference>
<dbReference type="GO" id="GO:0019856">
    <property type="term" value="P:pyrimidine nucleobase biosynthetic process"/>
    <property type="evidence" value="ECO:0007669"/>
    <property type="project" value="InterPro"/>
</dbReference>
<comment type="similarity">
    <text evidence="7">Belongs to the purine/pyrimidine phosphoribosyltransferase family. PyrE subfamily.</text>
</comment>
<dbReference type="EC" id="2.4.2.10" evidence="2 7"/>
<evidence type="ECO:0000256" key="6">
    <source>
        <dbReference type="ARBA" id="ARBA00022975"/>
    </source>
</evidence>
<dbReference type="InterPro" id="IPR006273">
    <property type="entry name" value="Orotate_PRibTrfase_bac"/>
</dbReference>
<protein>
    <recommendedName>
        <fullName evidence="2 7">Orotate phosphoribosyltransferase</fullName>
        <shortName evidence="7">OPRT</shortName>
        <shortName evidence="7">OPRTase</shortName>
        <ecNumber evidence="2 7">2.4.2.10</ecNumber>
    </recommendedName>
</protein>
<comment type="function">
    <text evidence="7">Catalyzes the transfer of a ribosyl phosphate group from 5-phosphoribose 1-diphosphate to orotate, leading to the formation of orotidine monophosphate (OMP).</text>
</comment>
<dbReference type="UniPathway" id="UPA00070">
    <property type="reaction ID" value="UER00119"/>
</dbReference>
<evidence type="ECO:0000256" key="3">
    <source>
        <dbReference type="ARBA" id="ARBA00022676"/>
    </source>
</evidence>